<organism evidence="5 6">
    <name type="scientific">Streptomyces echinoruber</name>
    <dbReference type="NCBI Taxonomy" id="68898"/>
    <lineage>
        <taxon>Bacteria</taxon>
        <taxon>Bacillati</taxon>
        <taxon>Actinomycetota</taxon>
        <taxon>Actinomycetes</taxon>
        <taxon>Kitasatosporales</taxon>
        <taxon>Streptomycetaceae</taxon>
        <taxon>Streptomyces</taxon>
    </lineage>
</organism>
<keyword evidence="2" id="KW-0804">Transcription</keyword>
<feature type="compositionally biased region" description="Low complexity" evidence="3">
    <location>
        <begin position="237"/>
        <end position="261"/>
    </location>
</feature>
<dbReference type="InterPro" id="IPR041916">
    <property type="entry name" value="Anti_sigma_zinc_sf"/>
</dbReference>
<gene>
    <name evidence="5" type="ORF">GCM10010389_10850</name>
</gene>
<accession>A0A918QXH1</accession>
<feature type="compositionally biased region" description="Gly residues" evidence="3">
    <location>
        <begin position="77"/>
        <end position="95"/>
    </location>
</feature>
<sequence length="332" mass="33622">MSGSRPSPAEQHLGDRLSALVDGELGHETRERVLAHVATCPKCKAEVDEQRRLKNVFARTAPPPPSESLLARLQGLPQGGDPDGGGTPPDGGGLTAGLSGRAFGLAGVFGVRRGDPFAFDYAHSRAHPAAALTPAEPEPPSRGFRVHPVGRAEGERPASRGLRFAFVAAGAVSLAALALGGVTAGIPGDAPTDARGTGSNVTPAPRQAANGVVAPESQRRRSTTTPLLAQQSRRGTLTDAPATSTSAAAPLLPGTPTPATGQDQQPLRTLTAPFLADATALSPLIRPLVAAPQPVLTSWTAVPGVTAPDLLGAPDPGTTSTSSSAPSSRAAR</sequence>
<keyword evidence="1" id="KW-0805">Transcription regulation</keyword>
<evidence type="ECO:0000313" key="6">
    <source>
        <dbReference type="Proteomes" id="UP000623010"/>
    </source>
</evidence>
<feature type="region of interest" description="Disordered" evidence="3">
    <location>
        <begin position="58"/>
        <end position="96"/>
    </location>
</feature>
<protein>
    <submittedName>
        <fullName evidence="5">Membrane protein</fullName>
    </submittedName>
</protein>
<evidence type="ECO:0000313" key="5">
    <source>
        <dbReference type="EMBL" id="GGZ75213.1"/>
    </source>
</evidence>
<dbReference type="RefSeq" id="WP_190056150.1">
    <property type="nucleotide sequence ID" value="NZ_BMWH01000003.1"/>
</dbReference>
<feature type="region of interest" description="Disordered" evidence="3">
    <location>
        <begin position="1"/>
        <end position="21"/>
    </location>
</feature>
<dbReference type="Pfam" id="PF13490">
    <property type="entry name" value="zf-HC2"/>
    <property type="match status" value="1"/>
</dbReference>
<evidence type="ECO:0000256" key="1">
    <source>
        <dbReference type="ARBA" id="ARBA00023015"/>
    </source>
</evidence>
<dbReference type="InterPro" id="IPR027383">
    <property type="entry name" value="Znf_put"/>
</dbReference>
<feature type="domain" description="Putative zinc-finger" evidence="4">
    <location>
        <begin position="15"/>
        <end position="43"/>
    </location>
</feature>
<reference evidence="5" key="1">
    <citation type="journal article" date="2014" name="Int. J. Syst. Evol. Microbiol.">
        <title>Complete genome sequence of Corynebacterium casei LMG S-19264T (=DSM 44701T), isolated from a smear-ripened cheese.</title>
        <authorList>
            <consortium name="US DOE Joint Genome Institute (JGI-PGF)"/>
            <person name="Walter F."/>
            <person name="Albersmeier A."/>
            <person name="Kalinowski J."/>
            <person name="Ruckert C."/>
        </authorList>
    </citation>
    <scope>NUCLEOTIDE SEQUENCE</scope>
    <source>
        <strain evidence="5">JCM 5016</strain>
    </source>
</reference>
<feature type="compositionally biased region" description="Low complexity" evidence="3">
    <location>
        <begin position="318"/>
        <end position="332"/>
    </location>
</feature>
<evidence type="ECO:0000256" key="2">
    <source>
        <dbReference type="ARBA" id="ARBA00023163"/>
    </source>
</evidence>
<comment type="caution">
    <text evidence="5">The sequence shown here is derived from an EMBL/GenBank/DDBJ whole genome shotgun (WGS) entry which is preliminary data.</text>
</comment>
<evidence type="ECO:0000259" key="4">
    <source>
        <dbReference type="Pfam" id="PF13490"/>
    </source>
</evidence>
<dbReference type="AlphaFoldDB" id="A0A918QXH1"/>
<dbReference type="EMBL" id="BMWH01000003">
    <property type="protein sequence ID" value="GGZ75213.1"/>
    <property type="molecule type" value="Genomic_DNA"/>
</dbReference>
<feature type="region of interest" description="Disordered" evidence="3">
    <location>
        <begin position="305"/>
        <end position="332"/>
    </location>
</feature>
<reference evidence="5" key="2">
    <citation type="submission" date="2020-09" db="EMBL/GenBank/DDBJ databases">
        <authorList>
            <person name="Sun Q."/>
            <person name="Ohkuma M."/>
        </authorList>
    </citation>
    <scope>NUCLEOTIDE SEQUENCE</scope>
    <source>
        <strain evidence="5">JCM 5016</strain>
    </source>
</reference>
<feature type="compositionally biased region" description="Polar residues" evidence="3">
    <location>
        <begin position="223"/>
        <end position="235"/>
    </location>
</feature>
<feature type="region of interest" description="Disordered" evidence="3">
    <location>
        <begin position="190"/>
        <end position="265"/>
    </location>
</feature>
<proteinExistence type="predicted"/>
<dbReference type="Gene3D" id="1.10.10.1320">
    <property type="entry name" value="Anti-sigma factor, zinc-finger domain"/>
    <property type="match status" value="1"/>
</dbReference>
<evidence type="ECO:0000256" key="3">
    <source>
        <dbReference type="SAM" id="MobiDB-lite"/>
    </source>
</evidence>
<keyword evidence="6" id="KW-1185">Reference proteome</keyword>
<name>A0A918QXH1_9ACTN</name>
<dbReference type="Proteomes" id="UP000623010">
    <property type="component" value="Unassembled WGS sequence"/>
</dbReference>